<dbReference type="Pfam" id="PF02782">
    <property type="entry name" value="FGGY_C"/>
    <property type="match status" value="1"/>
</dbReference>
<dbReference type="EMBL" id="AP025739">
    <property type="protein sequence ID" value="BDI30213.1"/>
    <property type="molecule type" value="Genomic_DNA"/>
</dbReference>
<sequence>MPKPNIILALDMGTSSVRAMLFDRRGRELPGHEQQMPYVQQTTSDGGVETDAESLIERTVECIRRLMRGADKETKAKIAGVGISCFWHSLVGVGEDNRAVTPVYSWADMRSAPYVAKLRETLDADDYHGRTGCVLHPSFWPAKLLWHAAAHPEQADKVTRWMSFGEYLALRLFGSATCSISMASATGLFNQHTTDWDGATLAALPIRHEQLNPLGDLSATQSGIVAEFRRGLGPVAQIPWLPAAGDGACSNLGGGGTDDTRIALNIGTSAAMRIVVPAENLTIPSALFCYRVDRKRALLGGAFTGGGNIYAWLGKTLTLSGDAKSNEKTLAAMAPDSHGLTVLPFWAGERSPGWHASARASIDGMNLHTTPLDILRASLESAAYCYDTVRDQIQRSFPQAREIAASGGALQHDPVWTQILADVFGVPINVSKAFEASSRGAALLALETLGLIPDVESVSAAKGKTFPPSEANHQVYQEARRRYDALYARVLG</sequence>
<dbReference type="OrthoDB" id="9782710at2"/>
<evidence type="ECO:0000256" key="2">
    <source>
        <dbReference type="ARBA" id="ARBA00022679"/>
    </source>
</evidence>
<evidence type="ECO:0000256" key="3">
    <source>
        <dbReference type="ARBA" id="ARBA00022777"/>
    </source>
</evidence>
<gene>
    <name evidence="4" type="ORF">CCAX7_22640</name>
</gene>
<dbReference type="SUPFAM" id="SSF53067">
    <property type="entry name" value="Actin-like ATPase domain"/>
    <property type="match status" value="2"/>
</dbReference>
<reference evidence="4 5" key="1">
    <citation type="journal article" date="2019" name="Int. J. Syst. Evol. Microbiol.">
        <title>Capsulimonas corticalis gen. nov., sp. nov., an aerobic capsulated bacterium, of a novel bacterial order, Capsulimonadales ord. nov., of the class Armatimonadia of the phylum Armatimonadetes.</title>
        <authorList>
            <person name="Li J."/>
            <person name="Kudo C."/>
            <person name="Tonouchi A."/>
        </authorList>
    </citation>
    <scope>NUCLEOTIDE SEQUENCE [LARGE SCALE GENOMIC DNA]</scope>
    <source>
        <strain evidence="4 5">AX-7</strain>
    </source>
</reference>
<comment type="similarity">
    <text evidence="1">Belongs to the FGGY kinase family.</text>
</comment>
<dbReference type="InterPro" id="IPR050406">
    <property type="entry name" value="FGGY_Carb_Kinase"/>
</dbReference>
<dbReference type="InterPro" id="IPR043129">
    <property type="entry name" value="ATPase_NBD"/>
</dbReference>
<proteinExistence type="inferred from homology"/>
<dbReference type="AlphaFoldDB" id="A0A402CUY0"/>
<dbReference type="InterPro" id="IPR018484">
    <property type="entry name" value="FGGY_N"/>
</dbReference>
<keyword evidence="5" id="KW-1185">Reference proteome</keyword>
<dbReference type="CDD" id="cd07770">
    <property type="entry name" value="ASKHA_NBD_FGGY_GntK"/>
    <property type="match status" value="1"/>
</dbReference>
<accession>A0A402CUY0</accession>
<dbReference type="InterPro" id="IPR018485">
    <property type="entry name" value="FGGY_C"/>
</dbReference>
<evidence type="ECO:0000313" key="4">
    <source>
        <dbReference type="EMBL" id="BDI30213.1"/>
    </source>
</evidence>
<keyword evidence="2" id="KW-0808">Transferase</keyword>
<dbReference type="GO" id="GO:0005975">
    <property type="term" value="P:carbohydrate metabolic process"/>
    <property type="evidence" value="ECO:0007669"/>
    <property type="project" value="InterPro"/>
</dbReference>
<dbReference type="Pfam" id="PF00370">
    <property type="entry name" value="FGGY_N"/>
    <property type="match status" value="1"/>
</dbReference>
<dbReference type="Proteomes" id="UP000287394">
    <property type="component" value="Chromosome"/>
</dbReference>
<organism evidence="4 5">
    <name type="scientific">Capsulimonas corticalis</name>
    <dbReference type="NCBI Taxonomy" id="2219043"/>
    <lineage>
        <taxon>Bacteria</taxon>
        <taxon>Bacillati</taxon>
        <taxon>Armatimonadota</taxon>
        <taxon>Armatimonadia</taxon>
        <taxon>Capsulimonadales</taxon>
        <taxon>Capsulimonadaceae</taxon>
        <taxon>Capsulimonas</taxon>
    </lineage>
</organism>
<dbReference type="RefSeq" id="WP_119321187.1">
    <property type="nucleotide sequence ID" value="NZ_AP025739.1"/>
</dbReference>
<dbReference type="KEGG" id="ccot:CCAX7_22640"/>
<dbReference type="Gene3D" id="3.30.420.40">
    <property type="match status" value="2"/>
</dbReference>
<evidence type="ECO:0000256" key="1">
    <source>
        <dbReference type="ARBA" id="ARBA00009156"/>
    </source>
</evidence>
<keyword evidence="3 4" id="KW-0418">Kinase</keyword>
<dbReference type="GO" id="GO:0016301">
    <property type="term" value="F:kinase activity"/>
    <property type="evidence" value="ECO:0007669"/>
    <property type="project" value="UniProtKB-KW"/>
</dbReference>
<evidence type="ECO:0000313" key="5">
    <source>
        <dbReference type="Proteomes" id="UP000287394"/>
    </source>
</evidence>
<dbReference type="InterPro" id="IPR000577">
    <property type="entry name" value="Carb_kinase_FGGY"/>
</dbReference>
<dbReference type="PANTHER" id="PTHR43095:SF2">
    <property type="entry name" value="GLUCONOKINASE"/>
    <property type="match status" value="1"/>
</dbReference>
<protein>
    <submittedName>
        <fullName evidence="4">Gluconate kinase</fullName>
    </submittedName>
</protein>
<name>A0A402CUY0_9BACT</name>
<dbReference type="PIRSF" id="PIRSF000538">
    <property type="entry name" value="GlpK"/>
    <property type="match status" value="1"/>
</dbReference>
<dbReference type="PANTHER" id="PTHR43095">
    <property type="entry name" value="SUGAR KINASE"/>
    <property type="match status" value="1"/>
</dbReference>